<feature type="compositionally biased region" description="Low complexity" evidence="1">
    <location>
        <begin position="347"/>
        <end position="365"/>
    </location>
</feature>
<proteinExistence type="predicted"/>
<dbReference type="AlphaFoldDB" id="A0A9P4UJT5"/>
<feature type="region of interest" description="Disordered" evidence="1">
    <location>
        <begin position="406"/>
        <end position="494"/>
    </location>
</feature>
<sequence length="494" mass="54556">MIEPTNTAIWSNVETIGLNMIWDPPVNPLRNRELDREAARVQDAENARLDAVAIQAMAQVVRLAEAMAMIFPSAHSSVQIIPLIDINTFLPDSSIQSLNQSSSYLLDPQGSSYGQSTETMRRPSMPILHTRASFPLSYDSQHEHSPLDSYSYSTSVVPRQDSVSTCVDGVDQCPKWNRHRSQNPPTPPVTSTTTMYEEGGPAYNFGSLQPTIFTPIQSERLQSSAVDNFSSLNMNSLHLSLPTQTTATSRQLPVPHLLRVPIHPHSSTEIPNIRPLNSPNTQCGSLHGVHSRNAVVWSGYEGNTRDPVRPTDGSHTQEMLPTQYTTLPPSSNIASSAVPEPFGYQISPRPSSCSSDASPTAPTSDNLPNHPTSATRYTLSCHPAAMLPPIAVEERSAAGTTATHQYGYSDDVVGPQYDGQPSRHQRSDLNDSTQDEGPYSPTWHRHEQQQQQKQSAQYDMLQRSAKSLRRRTSSEQQKRSRQSRVSLNTVDGKR</sequence>
<name>A0A9P4UJT5_9PEZI</name>
<evidence type="ECO:0000256" key="1">
    <source>
        <dbReference type="SAM" id="MobiDB-lite"/>
    </source>
</evidence>
<feature type="compositionally biased region" description="Polar residues" evidence="1">
    <location>
        <begin position="313"/>
        <end position="335"/>
    </location>
</feature>
<evidence type="ECO:0000313" key="3">
    <source>
        <dbReference type="Proteomes" id="UP000799441"/>
    </source>
</evidence>
<feature type="compositionally biased region" description="Polar residues" evidence="1">
    <location>
        <begin position="366"/>
        <end position="375"/>
    </location>
</feature>
<accession>A0A9P4UJT5</accession>
<keyword evidence="3" id="KW-1185">Reference proteome</keyword>
<feature type="compositionally biased region" description="Polar residues" evidence="1">
    <location>
        <begin position="266"/>
        <end position="284"/>
    </location>
</feature>
<reference evidence="2" key="1">
    <citation type="journal article" date="2020" name="Stud. Mycol.">
        <title>101 Dothideomycetes genomes: a test case for predicting lifestyles and emergence of pathogens.</title>
        <authorList>
            <person name="Haridas S."/>
            <person name="Albert R."/>
            <person name="Binder M."/>
            <person name="Bloem J."/>
            <person name="Labutti K."/>
            <person name="Salamov A."/>
            <person name="Andreopoulos B."/>
            <person name="Baker S."/>
            <person name="Barry K."/>
            <person name="Bills G."/>
            <person name="Bluhm B."/>
            <person name="Cannon C."/>
            <person name="Castanera R."/>
            <person name="Culley D."/>
            <person name="Daum C."/>
            <person name="Ezra D."/>
            <person name="Gonzalez J."/>
            <person name="Henrissat B."/>
            <person name="Kuo A."/>
            <person name="Liang C."/>
            <person name="Lipzen A."/>
            <person name="Lutzoni F."/>
            <person name="Magnuson J."/>
            <person name="Mondo S."/>
            <person name="Nolan M."/>
            <person name="Ohm R."/>
            <person name="Pangilinan J."/>
            <person name="Park H.-J."/>
            <person name="Ramirez L."/>
            <person name="Alfaro M."/>
            <person name="Sun H."/>
            <person name="Tritt A."/>
            <person name="Yoshinaga Y."/>
            <person name="Zwiers L.-H."/>
            <person name="Turgeon B."/>
            <person name="Goodwin S."/>
            <person name="Spatafora J."/>
            <person name="Crous P."/>
            <person name="Grigoriev I."/>
        </authorList>
    </citation>
    <scope>NUCLEOTIDE SEQUENCE</scope>
    <source>
        <strain evidence="2">CBS 116435</strain>
    </source>
</reference>
<dbReference type="OrthoDB" id="5394557at2759"/>
<feature type="region of interest" description="Disordered" evidence="1">
    <location>
        <begin position="266"/>
        <end position="287"/>
    </location>
</feature>
<gene>
    <name evidence="2" type="ORF">K431DRAFT_315007</name>
</gene>
<organism evidence="2 3">
    <name type="scientific">Polychaeton citri CBS 116435</name>
    <dbReference type="NCBI Taxonomy" id="1314669"/>
    <lineage>
        <taxon>Eukaryota</taxon>
        <taxon>Fungi</taxon>
        <taxon>Dikarya</taxon>
        <taxon>Ascomycota</taxon>
        <taxon>Pezizomycotina</taxon>
        <taxon>Dothideomycetes</taxon>
        <taxon>Dothideomycetidae</taxon>
        <taxon>Capnodiales</taxon>
        <taxon>Capnodiaceae</taxon>
        <taxon>Polychaeton</taxon>
    </lineage>
</organism>
<comment type="caution">
    <text evidence="2">The sequence shown here is derived from an EMBL/GenBank/DDBJ whole genome shotgun (WGS) entry which is preliminary data.</text>
</comment>
<feature type="region of interest" description="Disordered" evidence="1">
    <location>
        <begin position="300"/>
        <end position="375"/>
    </location>
</feature>
<protein>
    <submittedName>
        <fullName evidence="2">Uncharacterized protein</fullName>
    </submittedName>
</protein>
<dbReference type="Proteomes" id="UP000799441">
    <property type="component" value="Unassembled WGS sequence"/>
</dbReference>
<dbReference type="EMBL" id="MU003826">
    <property type="protein sequence ID" value="KAF2718332.1"/>
    <property type="molecule type" value="Genomic_DNA"/>
</dbReference>
<evidence type="ECO:0000313" key="2">
    <source>
        <dbReference type="EMBL" id="KAF2718332.1"/>
    </source>
</evidence>